<evidence type="ECO:0000313" key="3">
    <source>
        <dbReference type="Proteomes" id="UP001611075"/>
    </source>
</evidence>
<proteinExistence type="predicted"/>
<accession>A0ABW7SBN3</accession>
<dbReference type="NCBIfam" id="TIGR00199">
    <property type="entry name" value="PncC_domain"/>
    <property type="match status" value="1"/>
</dbReference>
<dbReference type="EMBL" id="JBIRPU010000001">
    <property type="protein sequence ID" value="MFI0791118.1"/>
    <property type="molecule type" value="Genomic_DNA"/>
</dbReference>
<keyword evidence="3" id="KW-1185">Reference proteome</keyword>
<feature type="domain" description="CinA C-terminal" evidence="1">
    <location>
        <begin position="16"/>
        <end position="163"/>
    </location>
</feature>
<name>A0ABW7SBN3_9ACTN</name>
<evidence type="ECO:0000313" key="2">
    <source>
        <dbReference type="EMBL" id="MFI0791118.1"/>
    </source>
</evidence>
<dbReference type="Pfam" id="PF02464">
    <property type="entry name" value="CinA"/>
    <property type="match status" value="1"/>
</dbReference>
<dbReference type="Gene3D" id="3.90.950.20">
    <property type="entry name" value="CinA-like"/>
    <property type="match status" value="1"/>
</dbReference>
<gene>
    <name evidence="2" type="ORF">ACH4OY_00210</name>
</gene>
<comment type="caution">
    <text evidence="2">The sequence shown here is derived from an EMBL/GenBank/DDBJ whole genome shotgun (WGS) entry which is preliminary data.</text>
</comment>
<sequence>MGTDANGRRPVGSPAAGVVHRLAQRHETLATVESLTGGLLSASIVEIAGVSGVYRGGLIVYATELKAWLAGVPEDLLADRGPVDPDVALALAEGGRRRCGADWGLATTGVAGPQPQGGKPVGLVYVAVAGPGGAEVTRLDLDGGRDHIRSATVIEALRLLAQRIHAADAATVPGTQAAADGDPATAATGGR</sequence>
<reference evidence="2 3" key="1">
    <citation type="submission" date="2024-10" db="EMBL/GenBank/DDBJ databases">
        <title>The Natural Products Discovery Center: Release of the First 8490 Sequenced Strains for Exploring Actinobacteria Biosynthetic Diversity.</title>
        <authorList>
            <person name="Kalkreuter E."/>
            <person name="Kautsar S.A."/>
            <person name="Yang D."/>
            <person name="Bader C.D."/>
            <person name="Teijaro C.N."/>
            <person name="Fluegel L."/>
            <person name="Davis C.M."/>
            <person name="Simpson J.R."/>
            <person name="Lauterbach L."/>
            <person name="Steele A.D."/>
            <person name="Gui C."/>
            <person name="Meng S."/>
            <person name="Li G."/>
            <person name="Viehrig K."/>
            <person name="Ye F."/>
            <person name="Su P."/>
            <person name="Kiefer A.F."/>
            <person name="Nichols A."/>
            <person name="Cepeda A.J."/>
            <person name="Yan W."/>
            <person name="Fan B."/>
            <person name="Jiang Y."/>
            <person name="Adhikari A."/>
            <person name="Zheng C.-J."/>
            <person name="Schuster L."/>
            <person name="Cowan T.M."/>
            <person name="Smanski M.J."/>
            <person name="Chevrette M.G."/>
            <person name="De Carvalho L.P.S."/>
            <person name="Shen B."/>
        </authorList>
    </citation>
    <scope>NUCLEOTIDE SEQUENCE [LARGE SCALE GENOMIC DNA]</scope>
    <source>
        <strain evidence="2 3">NPDC021253</strain>
    </source>
</reference>
<dbReference type="InterPro" id="IPR008136">
    <property type="entry name" value="CinA_C"/>
</dbReference>
<dbReference type="Proteomes" id="UP001611075">
    <property type="component" value="Unassembled WGS sequence"/>
</dbReference>
<evidence type="ECO:0000259" key="1">
    <source>
        <dbReference type="Pfam" id="PF02464"/>
    </source>
</evidence>
<dbReference type="InterPro" id="IPR036653">
    <property type="entry name" value="CinA-like_C"/>
</dbReference>
<dbReference type="RefSeq" id="WP_396675634.1">
    <property type="nucleotide sequence ID" value="NZ_JBIRPU010000001.1"/>
</dbReference>
<organism evidence="2 3">
    <name type="scientific">Micromonospora rubida</name>
    <dbReference type="NCBI Taxonomy" id="2697657"/>
    <lineage>
        <taxon>Bacteria</taxon>
        <taxon>Bacillati</taxon>
        <taxon>Actinomycetota</taxon>
        <taxon>Actinomycetes</taxon>
        <taxon>Micromonosporales</taxon>
        <taxon>Micromonosporaceae</taxon>
        <taxon>Micromonospora</taxon>
    </lineage>
</organism>
<dbReference type="SUPFAM" id="SSF142433">
    <property type="entry name" value="CinA-like"/>
    <property type="match status" value="1"/>
</dbReference>
<protein>
    <submittedName>
        <fullName evidence="2">CinA family protein</fullName>
    </submittedName>
</protein>